<evidence type="ECO:0000256" key="1">
    <source>
        <dbReference type="SAM" id="MobiDB-lite"/>
    </source>
</evidence>
<accession>A0A8J6HM16</accession>
<gene>
    <name evidence="3" type="ORF">GEV33_006330</name>
</gene>
<dbReference type="PROSITE" id="PS50878">
    <property type="entry name" value="RT_POL"/>
    <property type="match status" value="1"/>
</dbReference>
<dbReference type="InterPro" id="IPR043502">
    <property type="entry name" value="DNA/RNA_pol_sf"/>
</dbReference>
<proteinExistence type="predicted"/>
<evidence type="ECO:0000259" key="2">
    <source>
        <dbReference type="PROSITE" id="PS50878"/>
    </source>
</evidence>
<evidence type="ECO:0000313" key="4">
    <source>
        <dbReference type="Proteomes" id="UP000719412"/>
    </source>
</evidence>
<dbReference type="SUPFAM" id="SSF50630">
    <property type="entry name" value="Acid proteases"/>
    <property type="match status" value="1"/>
</dbReference>
<evidence type="ECO:0000313" key="3">
    <source>
        <dbReference type="EMBL" id="KAH0816461.1"/>
    </source>
</evidence>
<dbReference type="PANTHER" id="PTHR15503:SF22">
    <property type="entry name" value="TRANSPOSON TY3-I GAG POLYPROTEIN"/>
    <property type="match status" value="1"/>
</dbReference>
<dbReference type="SUPFAM" id="SSF56672">
    <property type="entry name" value="DNA/RNA polymerases"/>
    <property type="match status" value="1"/>
</dbReference>
<dbReference type="Proteomes" id="UP000719412">
    <property type="component" value="Unassembled WGS sequence"/>
</dbReference>
<dbReference type="Gene3D" id="3.10.10.10">
    <property type="entry name" value="HIV Type 1 Reverse Transcriptase, subunit A, domain 1"/>
    <property type="match status" value="1"/>
</dbReference>
<reference evidence="3" key="2">
    <citation type="submission" date="2021-08" db="EMBL/GenBank/DDBJ databases">
        <authorList>
            <person name="Eriksson T."/>
        </authorList>
    </citation>
    <scope>NUCLEOTIDE SEQUENCE</scope>
    <source>
        <strain evidence="3">Stoneville</strain>
        <tissue evidence="3">Whole head</tissue>
    </source>
</reference>
<dbReference type="EMBL" id="JABDTM020021501">
    <property type="protein sequence ID" value="KAH0816461.1"/>
    <property type="molecule type" value="Genomic_DNA"/>
</dbReference>
<keyword evidence="4" id="KW-1185">Reference proteome</keyword>
<organism evidence="3 4">
    <name type="scientific">Tenebrio molitor</name>
    <name type="common">Yellow mealworm beetle</name>
    <dbReference type="NCBI Taxonomy" id="7067"/>
    <lineage>
        <taxon>Eukaryota</taxon>
        <taxon>Metazoa</taxon>
        <taxon>Ecdysozoa</taxon>
        <taxon>Arthropoda</taxon>
        <taxon>Hexapoda</taxon>
        <taxon>Insecta</taxon>
        <taxon>Pterygota</taxon>
        <taxon>Neoptera</taxon>
        <taxon>Endopterygota</taxon>
        <taxon>Coleoptera</taxon>
        <taxon>Polyphaga</taxon>
        <taxon>Cucujiformia</taxon>
        <taxon>Tenebrionidae</taxon>
        <taxon>Tenebrio</taxon>
    </lineage>
</organism>
<dbReference type="PANTHER" id="PTHR15503">
    <property type="entry name" value="LDOC1 RELATED"/>
    <property type="match status" value="1"/>
</dbReference>
<feature type="compositionally biased region" description="Basic and acidic residues" evidence="1">
    <location>
        <begin position="367"/>
        <end position="384"/>
    </location>
</feature>
<dbReference type="InterPro" id="IPR043128">
    <property type="entry name" value="Rev_trsase/Diguanyl_cyclase"/>
</dbReference>
<dbReference type="AlphaFoldDB" id="A0A8J6HM16"/>
<reference evidence="3" key="1">
    <citation type="journal article" date="2020" name="J Insects Food Feed">
        <title>The yellow mealworm (Tenebrio molitor) genome: a resource for the emerging insects as food and feed industry.</title>
        <authorList>
            <person name="Eriksson T."/>
            <person name="Andere A."/>
            <person name="Kelstrup H."/>
            <person name="Emery V."/>
            <person name="Picard C."/>
        </authorList>
    </citation>
    <scope>NUCLEOTIDE SEQUENCE</scope>
    <source>
        <strain evidence="3">Stoneville</strain>
        <tissue evidence="3">Whole head</tissue>
    </source>
</reference>
<comment type="caution">
    <text evidence="3">The sequence shown here is derived from an EMBL/GenBank/DDBJ whole genome shotgun (WGS) entry which is preliminary data.</text>
</comment>
<dbReference type="InterPro" id="IPR005162">
    <property type="entry name" value="Retrotrans_gag_dom"/>
</dbReference>
<protein>
    <recommendedName>
        <fullName evidence="2">Reverse transcriptase domain-containing protein</fullName>
    </recommendedName>
</protein>
<dbReference type="Pfam" id="PF03732">
    <property type="entry name" value="Retrotrans_gag"/>
    <property type="match status" value="1"/>
</dbReference>
<feature type="domain" description="Reverse transcriptase" evidence="2">
    <location>
        <begin position="609"/>
        <end position="680"/>
    </location>
</feature>
<sequence length="680" mass="78474">MCKTISPPAELHSVINDRLGRSGSRIVSPPARASIWEYQERCRRLETARSRFTWRGLGVPEGGNELREFETLDEGSLLSRDELTYELELRDSTVSEENSTDDLDVTPLSSPVITPEAEFANCSNGVEEIAKLVKAVITRQSIPLVQVKLWHYQRRVDAMAHTAQMYSEETGELKAQLEDVSKKFAAKAKFVRNPAPVKTREERQNASYEVVRVYEGGGRPNGNLNITKHEVMHGMKHLLTGKAREWYRLVEGDVRTWSDFCRKLRKEFLPRDYEETALQRLKQFKPSSDESATIFIARFNHRAHFLPTALSNERKLEILRRNIRPYYQEKLWDKDINTIQQLINYCDRLDDTRLNVEKFARGKAKTPNHEPERKRTTRTPKETGMHCETFGKRREEVTERRTLPPNGDTDDVFGATLNLMLSSFRGDDAIYMPVEVIGMKFYGMLDSGASHVIVNHEGCRKLKALGLESRENATTSCALAENTTLNRAGIIPTPFNVKGKCCIIDVLVIPSVRYELMLGREFWRKFGLLPNIRDLNVQSWDDLSAHHQQALQRAISHYFKATEGVELGRTSLIEHRIELKDGAKPVQFRNYRVSPYVQWEMDKEWKEMFRLGVIRRSESEWNSPPFMIPKKDGTRRFVVNYQKLNAISKRPAYPILNMTDILEKLGNARFITTLDIWSAY</sequence>
<dbReference type="InterPro" id="IPR000477">
    <property type="entry name" value="RT_dom"/>
</dbReference>
<dbReference type="Gene3D" id="3.30.70.270">
    <property type="match status" value="1"/>
</dbReference>
<dbReference type="Gene3D" id="2.40.70.10">
    <property type="entry name" value="Acid Proteases"/>
    <property type="match status" value="1"/>
</dbReference>
<feature type="region of interest" description="Disordered" evidence="1">
    <location>
        <begin position="362"/>
        <end position="384"/>
    </location>
</feature>
<dbReference type="GO" id="GO:0071897">
    <property type="term" value="P:DNA biosynthetic process"/>
    <property type="evidence" value="ECO:0007669"/>
    <property type="project" value="UniProtKB-ARBA"/>
</dbReference>
<dbReference type="InterPro" id="IPR021109">
    <property type="entry name" value="Peptidase_aspartic_dom_sf"/>
</dbReference>
<dbReference type="InterPro" id="IPR032567">
    <property type="entry name" value="RTL1-rel"/>
</dbReference>
<name>A0A8J6HM16_TENMO</name>